<dbReference type="Proteomes" id="UP001470230">
    <property type="component" value="Unassembled WGS sequence"/>
</dbReference>
<protein>
    <recommendedName>
        <fullName evidence="1">Protein kinase domain-containing protein</fullName>
    </recommendedName>
</protein>
<keyword evidence="3" id="KW-1185">Reference proteome</keyword>
<dbReference type="PANTHER" id="PTHR45756">
    <property type="entry name" value="PALMITOYLTRANSFERASE"/>
    <property type="match status" value="1"/>
</dbReference>
<dbReference type="PROSITE" id="PS50011">
    <property type="entry name" value="PROTEIN_KINASE_DOM"/>
    <property type="match status" value="1"/>
</dbReference>
<dbReference type="InterPro" id="IPR053215">
    <property type="entry name" value="TKL_Ser/Thr_kinase"/>
</dbReference>
<organism evidence="2 3">
    <name type="scientific">Tritrichomonas musculus</name>
    <dbReference type="NCBI Taxonomy" id="1915356"/>
    <lineage>
        <taxon>Eukaryota</taxon>
        <taxon>Metamonada</taxon>
        <taxon>Parabasalia</taxon>
        <taxon>Tritrichomonadida</taxon>
        <taxon>Tritrichomonadidae</taxon>
        <taxon>Tritrichomonas</taxon>
    </lineage>
</organism>
<name>A0ABR2H112_9EUKA</name>
<sequence>MTNQSMSGIKGNFCYSAPEVLQMNEYTKAGDVYSFAFLVYEIVTNEVPFKNNRNVSSLFNEFVIKASRPGIKNDVPCCYRSLFESCWAHDPKDRPTFDQIEYLLKTEKDFLGEKVDEGKFLSYVKSIEESDVDFYSGMKTVQLHDLIHSKSRIDESRELDELRKSDDEIHD</sequence>
<dbReference type="SUPFAM" id="SSF56112">
    <property type="entry name" value="Protein kinase-like (PK-like)"/>
    <property type="match status" value="1"/>
</dbReference>
<dbReference type="EMBL" id="JAPFFF010000052">
    <property type="protein sequence ID" value="KAK8839312.1"/>
    <property type="molecule type" value="Genomic_DNA"/>
</dbReference>
<dbReference type="InterPro" id="IPR011009">
    <property type="entry name" value="Kinase-like_dom_sf"/>
</dbReference>
<reference evidence="2 3" key="1">
    <citation type="submission" date="2024-04" db="EMBL/GenBank/DDBJ databases">
        <title>Tritrichomonas musculus Genome.</title>
        <authorList>
            <person name="Alves-Ferreira E."/>
            <person name="Grigg M."/>
            <person name="Lorenzi H."/>
            <person name="Galac M."/>
        </authorList>
    </citation>
    <scope>NUCLEOTIDE SEQUENCE [LARGE SCALE GENOMIC DNA]</scope>
    <source>
        <strain evidence="2 3">EAF2021</strain>
    </source>
</reference>
<proteinExistence type="predicted"/>
<dbReference type="PANTHER" id="PTHR45756:SF1">
    <property type="entry name" value="PROTEIN KINASE DOMAIN CONTAINING PROTEIN"/>
    <property type="match status" value="1"/>
</dbReference>
<evidence type="ECO:0000313" key="2">
    <source>
        <dbReference type="EMBL" id="KAK8839312.1"/>
    </source>
</evidence>
<evidence type="ECO:0000313" key="3">
    <source>
        <dbReference type="Proteomes" id="UP001470230"/>
    </source>
</evidence>
<dbReference type="Pfam" id="PF07714">
    <property type="entry name" value="PK_Tyr_Ser-Thr"/>
    <property type="match status" value="1"/>
</dbReference>
<evidence type="ECO:0000259" key="1">
    <source>
        <dbReference type="PROSITE" id="PS50011"/>
    </source>
</evidence>
<dbReference type="InterPro" id="IPR001245">
    <property type="entry name" value="Ser-Thr/Tyr_kinase_cat_dom"/>
</dbReference>
<dbReference type="Gene3D" id="1.10.510.10">
    <property type="entry name" value="Transferase(Phosphotransferase) domain 1"/>
    <property type="match status" value="1"/>
</dbReference>
<gene>
    <name evidence="2" type="ORF">M9Y10_032246</name>
</gene>
<comment type="caution">
    <text evidence="2">The sequence shown here is derived from an EMBL/GenBank/DDBJ whole genome shotgun (WGS) entry which is preliminary data.</text>
</comment>
<feature type="domain" description="Protein kinase" evidence="1">
    <location>
        <begin position="1"/>
        <end position="111"/>
    </location>
</feature>
<accession>A0ABR2H112</accession>
<dbReference type="InterPro" id="IPR000719">
    <property type="entry name" value="Prot_kinase_dom"/>
</dbReference>